<dbReference type="STRING" id="1414654.BFR47_15725"/>
<accession>A0A1J4QCR2</accession>
<organism evidence="1 2">
    <name type="scientific">Oceanisphaera psychrotolerans</name>
    <dbReference type="NCBI Taxonomy" id="1414654"/>
    <lineage>
        <taxon>Bacteria</taxon>
        <taxon>Pseudomonadati</taxon>
        <taxon>Pseudomonadota</taxon>
        <taxon>Gammaproteobacteria</taxon>
        <taxon>Aeromonadales</taxon>
        <taxon>Aeromonadaceae</taxon>
        <taxon>Oceanisphaera</taxon>
    </lineage>
</organism>
<keyword evidence="2" id="KW-1185">Reference proteome</keyword>
<dbReference type="OrthoDB" id="9811423at2"/>
<name>A0A1J4QCR2_9GAMM</name>
<gene>
    <name evidence="1" type="ORF">BFR47_15725</name>
</gene>
<protein>
    <recommendedName>
        <fullName evidence="3">DUF1289 domain-containing protein</fullName>
    </recommendedName>
</protein>
<dbReference type="InterPro" id="IPR010710">
    <property type="entry name" value="DUF1289"/>
</dbReference>
<sequence>MTSNNGGNIISPCIKQCALDEQEMCRGCYRTISEIIEWSDASDEQKKQILVNCIRRNQAQAVS</sequence>
<proteinExistence type="predicted"/>
<dbReference type="EMBL" id="MDKE01000029">
    <property type="protein sequence ID" value="OIN08061.1"/>
    <property type="molecule type" value="Genomic_DNA"/>
</dbReference>
<dbReference type="Proteomes" id="UP000243073">
    <property type="component" value="Unassembled WGS sequence"/>
</dbReference>
<evidence type="ECO:0008006" key="3">
    <source>
        <dbReference type="Google" id="ProtNLM"/>
    </source>
</evidence>
<evidence type="ECO:0000313" key="1">
    <source>
        <dbReference type="EMBL" id="OIN08061.1"/>
    </source>
</evidence>
<comment type="caution">
    <text evidence="1">The sequence shown here is derived from an EMBL/GenBank/DDBJ whole genome shotgun (WGS) entry which is preliminary data.</text>
</comment>
<dbReference type="RefSeq" id="WP_071473110.1">
    <property type="nucleotide sequence ID" value="NZ_MDKE01000029.1"/>
</dbReference>
<dbReference type="PANTHER" id="PTHR35175:SF2">
    <property type="entry name" value="DUF1289 DOMAIN-CONTAINING PROTEIN"/>
    <property type="match status" value="1"/>
</dbReference>
<dbReference type="PANTHER" id="PTHR35175">
    <property type="entry name" value="DUF1289 DOMAIN-CONTAINING PROTEIN"/>
    <property type="match status" value="1"/>
</dbReference>
<dbReference type="AlphaFoldDB" id="A0A1J4QCR2"/>
<evidence type="ECO:0000313" key="2">
    <source>
        <dbReference type="Proteomes" id="UP000243073"/>
    </source>
</evidence>
<reference evidence="1 2" key="1">
    <citation type="submission" date="2016-07" db="EMBL/GenBank/DDBJ databases">
        <title>Draft Genome Sequence of Oceanisphaera psychrotolerans, isolated from coastal sediment samples.</title>
        <authorList>
            <person name="Zhuo S."/>
            <person name="Ruan Z."/>
        </authorList>
    </citation>
    <scope>NUCLEOTIDE SEQUENCE [LARGE SCALE GENOMIC DNA]</scope>
    <source>
        <strain evidence="1 2">LAM-WHM-ZC</strain>
    </source>
</reference>
<dbReference type="Pfam" id="PF06945">
    <property type="entry name" value="DUF1289"/>
    <property type="match status" value="1"/>
</dbReference>